<accession>A0AAP0C220</accession>
<name>A0AAP0C220_9ASPA</name>
<protein>
    <submittedName>
        <fullName evidence="1">Potassium channel AKT1</fullName>
    </submittedName>
</protein>
<evidence type="ECO:0000313" key="1">
    <source>
        <dbReference type="EMBL" id="KAK8957653.1"/>
    </source>
</evidence>
<evidence type="ECO:0000313" key="2">
    <source>
        <dbReference type="Proteomes" id="UP001418222"/>
    </source>
</evidence>
<reference evidence="1 2" key="1">
    <citation type="journal article" date="2022" name="Nat. Plants">
        <title>Genomes of leafy and leafless Platanthera orchids illuminate the evolution of mycoheterotrophy.</title>
        <authorList>
            <person name="Li M.H."/>
            <person name="Liu K.W."/>
            <person name="Li Z."/>
            <person name="Lu H.C."/>
            <person name="Ye Q.L."/>
            <person name="Zhang D."/>
            <person name="Wang J.Y."/>
            <person name="Li Y.F."/>
            <person name="Zhong Z.M."/>
            <person name="Liu X."/>
            <person name="Yu X."/>
            <person name="Liu D.K."/>
            <person name="Tu X.D."/>
            <person name="Liu B."/>
            <person name="Hao Y."/>
            <person name="Liao X.Y."/>
            <person name="Jiang Y.T."/>
            <person name="Sun W.H."/>
            <person name="Chen J."/>
            <person name="Chen Y.Q."/>
            <person name="Ai Y."/>
            <person name="Zhai J.W."/>
            <person name="Wu S.S."/>
            <person name="Zhou Z."/>
            <person name="Hsiao Y.Y."/>
            <person name="Wu W.L."/>
            <person name="Chen Y.Y."/>
            <person name="Lin Y.F."/>
            <person name="Hsu J.L."/>
            <person name="Li C.Y."/>
            <person name="Wang Z.W."/>
            <person name="Zhao X."/>
            <person name="Zhong W.Y."/>
            <person name="Ma X.K."/>
            <person name="Ma L."/>
            <person name="Huang J."/>
            <person name="Chen G.Z."/>
            <person name="Huang M.Z."/>
            <person name="Huang L."/>
            <person name="Peng D.H."/>
            <person name="Luo Y.B."/>
            <person name="Zou S.Q."/>
            <person name="Chen S.P."/>
            <person name="Lan S."/>
            <person name="Tsai W.C."/>
            <person name="Van de Peer Y."/>
            <person name="Liu Z.J."/>
        </authorList>
    </citation>
    <scope>NUCLEOTIDE SEQUENCE [LARGE SCALE GENOMIC DNA]</scope>
    <source>
        <strain evidence="1">Lor287</strain>
    </source>
</reference>
<dbReference type="Proteomes" id="UP001418222">
    <property type="component" value="Unassembled WGS sequence"/>
</dbReference>
<dbReference type="SUPFAM" id="SSF51206">
    <property type="entry name" value="cAMP-binding domain-like"/>
    <property type="match status" value="1"/>
</dbReference>
<keyword evidence="1" id="KW-0407">Ion channel</keyword>
<keyword evidence="2" id="KW-1185">Reference proteome</keyword>
<sequence length="111" mass="12831">MPTAERLGEVSEMKAEYSPPKEDVFLQDEAPTDFYTLVRGTVVSMKSNQISTGNEENYKKIDKSKIMIIVIDIINGQTKRGRIVSYYPLKRTIDLCDDWWIERLQASSFFT</sequence>
<keyword evidence="1" id="KW-0406">Ion transport</keyword>
<dbReference type="InterPro" id="IPR018490">
    <property type="entry name" value="cNMP-bd_dom_sf"/>
</dbReference>
<gene>
    <name evidence="1" type="primary">AKT1</name>
    <name evidence="1" type="ORF">KSP39_PZI000664</name>
</gene>
<dbReference type="EMBL" id="JBBWWQ010000001">
    <property type="protein sequence ID" value="KAK8957653.1"/>
    <property type="molecule type" value="Genomic_DNA"/>
</dbReference>
<organism evidence="1 2">
    <name type="scientific">Platanthera zijinensis</name>
    <dbReference type="NCBI Taxonomy" id="2320716"/>
    <lineage>
        <taxon>Eukaryota</taxon>
        <taxon>Viridiplantae</taxon>
        <taxon>Streptophyta</taxon>
        <taxon>Embryophyta</taxon>
        <taxon>Tracheophyta</taxon>
        <taxon>Spermatophyta</taxon>
        <taxon>Magnoliopsida</taxon>
        <taxon>Liliopsida</taxon>
        <taxon>Asparagales</taxon>
        <taxon>Orchidaceae</taxon>
        <taxon>Orchidoideae</taxon>
        <taxon>Orchideae</taxon>
        <taxon>Orchidinae</taxon>
        <taxon>Platanthera</taxon>
    </lineage>
</organism>
<comment type="caution">
    <text evidence="1">The sequence shown here is derived from an EMBL/GenBank/DDBJ whole genome shotgun (WGS) entry which is preliminary data.</text>
</comment>
<keyword evidence="1" id="KW-0813">Transport</keyword>
<dbReference type="GO" id="GO:0034220">
    <property type="term" value="P:monoatomic ion transmembrane transport"/>
    <property type="evidence" value="ECO:0007669"/>
    <property type="project" value="UniProtKB-KW"/>
</dbReference>
<proteinExistence type="predicted"/>
<dbReference type="AlphaFoldDB" id="A0AAP0C220"/>